<dbReference type="Proteomes" id="UP000298663">
    <property type="component" value="Unassembled WGS sequence"/>
</dbReference>
<evidence type="ECO:0000313" key="2">
    <source>
        <dbReference type="Proteomes" id="UP000298663"/>
    </source>
</evidence>
<protein>
    <submittedName>
        <fullName evidence="1">Uncharacterized protein</fullName>
    </submittedName>
</protein>
<comment type="caution">
    <text evidence="1">The sequence shown here is derived from an EMBL/GenBank/DDBJ whole genome shotgun (WGS) entry which is preliminary data.</text>
</comment>
<evidence type="ECO:0000313" key="1">
    <source>
        <dbReference type="EMBL" id="TKR77224.1"/>
    </source>
</evidence>
<sequence>MTFSNFPAKHVSCQLRSHQQGYRNPERSQANPLGQSMALIREKHKVFVRLGAQSEPGKAVFASARVFSAFSVLSLILRFLNQSYRILELFCYFGLNLINLVLDRPLI</sequence>
<gene>
    <name evidence="1" type="ORF">L596_018237</name>
</gene>
<accession>A0A4U5N4I1</accession>
<reference evidence="1 2" key="2">
    <citation type="journal article" date="2019" name="G3 (Bethesda)">
        <title>Hybrid Assembly of the Genome of the Entomopathogenic Nematode Steinernema carpocapsae Identifies the X-Chromosome.</title>
        <authorList>
            <person name="Serra L."/>
            <person name="Macchietto M."/>
            <person name="Macias-Munoz A."/>
            <person name="McGill C.J."/>
            <person name="Rodriguez I.M."/>
            <person name="Rodriguez B."/>
            <person name="Murad R."/>
            <person name="Mortazavi A."/>
        </authorList>
    </citation>
    <scope>NUCLEOTIDE SEQUENCE [LARGE SCALE GENOMIC DNA]</scope>
    <source>
        <strain evidence="1 2">ALL</strain>
    </source>
</reference>
<proteinExistence type="predicted"/>
<dbReference type="OrthoDB" id="5874994at2759"/>
<keyword evidence="2" id="KW-1185">Reference proteome</keyword>
<reference evidence="1 2" key="1">
    <citation type="journal article" date="2015" name="Genome Biol.">
        <title>Comparative genomics of Steinernema reveals deeply conserved gene regulatory networks.</title>
        <authorList>
            <person name="Dillman A.R."/>
            <person name="Macchietto M."/>
            <person name="Porter C.F."/>
            <person name="Rogers A."/>
            <person name="Williams B."/>
            <person name="Antoshechkin I."/>
            <person name="Lee M.M."/>
            <person name="Goodwin Z."/>
            <person name="Lu X."/>
            <person name="Lewis E.E."/>
            <person name="Goodrich-Blair H."/>
            <person name="Stock S.P."/>
            <person name="Adams B.J."/>
            <person name="Sternberg P.W."/>
            <person name="Mortazavi A."/>
        </authorList>
    </citation>
    <scope>NUCLEOTIDE SEQUENCE [LARGE SCALE GENOMIC DNA]</scope>
    <source>
        <strain evidence="1 2">ALL</strain>
    </source>
</reference>
<organism evidence="1 2">
    <name type="scientific">Steinernema carpocapsae</name>
    <name type="common">Entomopathogenic nematode</name>
    <dbReference type="NCBI Taxonomy" id="34508"/>
    <lineage>
        <taxon>Eukaryota</taxon>
        <taxon>Metazoa</taxon>
        <taxon>Ecdysozoa</taxon>
        <taxon>Nematoda</taxon>
        <taxon>Chromadorea</taxon>
        <taxon>Rhabditida</taxon>
        <taxon>Tylenchina</taxon>
        <taxon>Panagrolaimomorpha</taxon>
        <taxon>Strongyloidoidea</taxon>
        <taxon>Steinernematidae</taxon>
        <taxon>Steinernema</taxon>
    </lineage>
</organism>
<name>A0A4U5N4I1_STECR</name>
<dbReference type="EMBL" id="AZBU02000005">
    <property type="protein sequence ID" value="TKR77224.1"/>
    <property type="molecule type" value="Genomic_DNA"/>
</dbReference>
<dbReference type="AlphaFoldDB" id="A0A4U5N4I1"/>